<name>A0A317F566_9PROT</name>
<keyword evidence="4" id="KW-0456">Lyase</keyword>
<gene>
    <name evidence="6" type="ORF">DFH01_27105</name>
</gene>
<reference evidence="7" key="1">
    <citation type="submission" date="2018-05" db="EMBL/GenBank/DDBJ databases">
        <authorList>
            <person name="Du Z."/>
            <person name="Wang X."/>
        </authorList>
    </citation>
    <scope>NUCLEOTIDE SEQUENCE [LARGE SCALE GENOMIC DNA]</scope>
    <source>
        <strain evidence="7">CQN31</strain>
    </source>
</reference>
<dbReference type="InterPro" id="IPR011057">
    <property type="entry name" value="Mss4-like_sf"/>
</dbReference>
<dbReference type="SUPFAM" id="SSF51316">
    <property type="entry name" value="Mss4-like"/>
    <property type="match status" value="1"/>
</dbReference>
<dbReference type="Pfam" id="PF04828">
    <property type="entry name" value="GFA"/>
    <property type="match status" value="1"/>
</dbReference>
<dbReference type="InterPro" id="IPR006913">
    <property type="entry name" value="CENP-V/GFA"/>
</dbReference>
<dbReference type="Gene3D" id="3.90.1590.10">
    <property type="entry name" value="glutathione-dependent formaldehyde- activating enzyme (gfa)"/>
    <property type="match status" value="1"/>
</dbReference>
<keyword evidence="7" id="KW-1185">Reference proteome</keyword>
<protein>
    <submittedName>
        <fullName evidence="6">Aldehyde-activating protein</fullName>
    </submittedName>
</protein>
<comment type="caution">
    <text evidence="6">The sequence shown here is derived from an EMBL/GenBank/DDBJ whole genome shotgun (WGS) entry which is preliminary data.</text>
</comment>
<dbReference type="RefSeq" id="WP_109873666.1">
    <property type="nucleotide sequence ID" value="NZ_QGNA01000009.1"/>
</dbReference>
<sequence length="134" mass="14557">MHVDGACHCGFITYEAELDPAGILVCHCTDCQRLSGSAFRTVALTRPGGFRLLSGTPSTYVKIAESGRRRLQTFCPTCGSPITATGEGEEPKVHSLRLGTCRQRAELVPVGQIWCRSALPWLDDLAGLPKRERA</sequence>
<feature type="domain" description="CENP-V/GFA" evidence="5">
    <location>
        <begin position="3"/>
        <end position="122"/>
    </location>
</feature>
<evidence type="ECO:0000256" key="2">
    <source>
        <dbReference type="ARBA" id="ARBA00022723"/>
    </source>
</evidence>
<proteinExistence type="inferred from homology"/>
<dbReference type="GO" id="GO:0046872">
    <property type="term" value="F:metal ion binding"/>
    <property type="evidence" value="ECO:0007669"/>
    <property type="project" value="UniProtKB-KW"/>
</dbReference>
<evidence type="ECO:0000256" key="3">
    <source>
        <dbReference type="ARBA" id="ARBA00022833"/>
    </source>
</evidence>
<dbReference type="AlphaFoldDB" id="A0A317F566"/>
<evidence type="ECO:0000259" key="5">
    <source>
        <dbReference type="PROSITE" id="PS51891"/>
    </source>
</evidence>
<dbReference type="PANTHER" id="PTHR33337">
    <property type="entry name" value="GFA DOMAIN-CONTAINING PROTEIN"/>
    <property type="match status" value="1"/>
</dbReference>
<keyword evidence="2" id="KW-0479">Metal-binding</keyword>
<organism evidence="6 7">
    <name type="scientific">Falsiroseomonas bella</name>
    <dbReference type="NCBI Taxonomy" id="2184016"/>
    <lineage>
        <taxon>Bacteria</taxon>
        <taxon>Pseudomonadati</taxon>
        <taxon>Pseudomonadota</taxon>
        <taxon>Alphaproteobacteria</taxon>
        <taxon>Acetobacterales</taxon>
        <taxon>Roseomonadaceae</taxon>
        <taxon>Falsiroseomonas</taxon>
    </lineage>
</organism>
<evidence type="ECO:0000313" key="7">
    <source>
        <dbReference type="Proteomes" id="UP000245765"/>
    </source>
</evidence>
<keyword evidence="3" id="KW-0862">Zinc</keyword>
<evidence type="ECO:0000313" key="6">
    <source>
        <dbReference type="EMBL" id="PWS34005.1"/>
    </source>
</evidence>
<accession>A0A317F566</accession>
<dbReference type="OrthoDB" id="9807246at2"/>
<evidence type="ECO:0000256" key="4">
    <source>
        <dbReference type="ARBA" id="ARBA00023239"/>
    </source>
</evidence>
<dbReference type="PANTHER" id="PTHR33337:SF40">
    <property type="entry name" value="CENP-V_GFA DOMAIN-CONTAINING PROTEIN-RELATED"/>
    <property type="match status" value="1"/>
</dbReference>
<comment type="similarity">
    <text evidence="1">Belongs to the Gfa family.</text>
</comment>
<dbReference type="EMBL" id="QGNA01000009">
    <property type="protein sequence ID" value="PWS34005.1"/>
    <property type="molecule type" value="Genomic_DNA"/>
</dbReference>
<dbReference type="PROSITE" id="PS51891">
    <property type="entry name" value="CENP_V_GFA"/>
    <property type="match status" value="1"/>
</dbReference>
<dbReference type="Proteomes" id="UP000245765">
    <property type="component" value="Unassembled WGS sequence"/>
</dbReference>
<dbReference type="GO" id="GO:0016846">
    <property type="term" value="F:carbon-sulfur lyase activity"/>
    <property type="evidence" value="ECO:0007669"/>
    <property type="project" value="InterPro"/>
</dbReference>
<evidence type="ECO:0000256" key="1">
    <source>
        <dbReference type="ARBA" id="ARBA00005495"/>
    </source>
</evidence>